<keyword evidence="2" id="KW-1185">Reference proteome</keyword>
<organism evidence="1 2">
    <name type="scientific">Rangifer tarandus platyrhynchus</name>
    <name type="common">Svalbard reindeer</name>
    <dbReference type="NCBI Taxonomy" id="3082113"/>
    <lineage>
        <taxon>Eukaryota</taxon>
        <taxon>Metazoa</taxon>
        <taxon>Chordata</taxon>
        <taxon>Craniata</taxon>
        <taxon>Vertebrata</taxon>
        <taxon>Euteleostomi</taxon>
        <taxon>Mammalia</taxon>
        <taxon>Eutheria</taxon>
        <taxon>Laurasiatheria</taxon>
        <taxon>Artiodactyla</taxon>
        <taxon>Ruminantia</taxon>
        <taxon>Pecora</taxon>
        <taxon>Cervidae</taxon>
        <taxon>Odocoileinae</taxon>
        <taxon>Rangifer</taxon>
    </lineage>
</organism>
<reference evidence="1" key="1">
    <citation type="submission" date="2023-04" db="EMBL/GenBank/DDBJ databases">
        <authorList>
            <consortium name="ELIXIR-Norway"/>
        </authorList>
    </citation>
    <scope>NUCLEOTIDE SEQUENCE [LARGE SCALE GENOMIC DNA]</scope>
</reference>
<dbReference type="Proteomes" id="UP001176941">
    <property type="component" value="Chromosome 30"/>
</dbReference>
<name>A0ABN8ZB35_RANTA</name>
<gene>
    <name evidence="1" type="ORF">MRATA1EN1_LOCUS19972</name>
</gene>
<evidence type="ECO:0000313" key="1">
    <source>
        <dbReference type="EMBL" id="CAI9171010.1"/>
    </source>
</evidence>
<protein>
    <submittedName>
        <fullName evidence="1">Uncharacterized protein</fullName>
    </submittedName>
</protein>
<dbReference type="EMBL" id="OX459966">
    <property type="protein sequence ID" value="CAI9171010.1"/>
    <property type="molecule type" value="Genomic_DNA"/>
</dbReference>
<evidence type="ECO:0000313" key="2">
    <source>
        <dbReference type="Proteomes" id="UP001176941"/>
    </source>
</evidence>
<proteinExistence type="predicted"/>
<accession>A0ABN8ZB35</accession>
<sequence length="128" mass="14344">MITIGSTSFLLRAGSRQRLDQGALRSQRSGHRTDGDRLWNLTFWASGKLVGHFGGHGATNHYYAVPVAQVVKSLPAMQFRPGFNPWVGKIPWRREWKPILVFLPGEFYGQRSLAIVHGIAKSQTQLSD</sequence>